<feature type="domain" description="Solute-binding protein family 3/N-terminal" evidence="2">
    <location>
        <begin position="40"/>
        <end position="264"/>
    </location>
</feature>
<dbReference type="Pfam" id="PF00497">
    <property type="entry name" value="SBP_bac_3"/>
    <property type="match status" value="1"/>
</dbReference>
<organism evidence="3 4">
    <name type="scientific">Bradyrhizobium vignae</name>
    <dbReference type="NCBI Taxonomy" id="1549949"/>
    <lineage>
        <taxon>Bacteria</taxon>
        <taxon>Pseudomonadati</taxon>
        <taxon>Pseudomonadota</taxon>
        <taxon>Alphaproteobacteria</taxon>
        <taxon>Hyphomicrobiales</taxon>
        <taxon>Nitrobacteraceae</taxon>
        <taxon>Bradyrhizobium</taxon>
    </lineage>
</organism>
<protein>
    <submittedName>
        <fullName evidence="3">Putative Amino acid ABC transporter substrate-binding protein</fullName>
    </submittedName>
</protein>
<dbReference type="PANTHER" id="PTHR35936">
    <property type="entry name" value="MEMBRANE-BOUND LYTIC MUREIN TRANSGLYCOSYLASE F"/>
    <property type="match status" value="1"/>
</dbReference>
<dbReference type="InterPro" id="IPR001638">
    <property type="entry name" value="Solute-binding_3/MltF_N"/>
</dbReference>
<evidence type="ECO:0000259" key="2">
    <source>
        <dbReference type="SMART" id="SM00062"/>
    </source>
</evidence>
<dbReference type="Proteomes" id="UP000246085">
    <property type="component" value="Chromosome BRAD3257"/>
</dbReference>
<dbReference type="AlphaFoldDB" id="A0A2U3QAA0"/>
<proteinExistence type="predicted"/>
<evidence type="ECO:0000256" key="1">
    <source>
        <dbReference type="ARBA" id="ARBA00022729"/>
    </source>
</evidence>
<evidence type="ECO:0000313" key="4">
    <source>
        <dbReference type="Proteomes" id="UP000246085"/>
    </source>
</evidence>
<dbReference type="PANTHER" id="PTHR35936:SF17">
    <property type="entry name" value="ARGININE-BINDING EXTRACELLULAR PROTEIN ARTP"/>
    <property type="match status" value="1"/>
</dbReference>
<accession>A0A2U3QAA0</accession>
<sequence length="286" mass="30592">MRVTPRLLLLVLLFTLTGYLFPTFAQTESPVLTSIRKAGRVKVAVASLPPYIVVSPSGEVMGSSIDLQNMALKAMGLPALTPVLAAWDAMVPGLLAHQFDYLGGGLNITEERCKVALLSTPYYASQAGLYVPPGNPKHLTSLADVARRPDMKVAVLPGESAYNNYAKEQGVKASQMMTVPDNQAGVAAVIGARVDAFVVGQFSIPDPEQKGVAVIVDKQSPVFGSGLAFRKEDGAFRDSFNAQLNMLIRNGTLQKLYERYGITNGNTMAQLLAKFSKAGDVVPSCK</sequence>
<dbReference type="SUPFAM" id="SSF53850">
    <property type="entry name" value="Periplasmic binding protein-like II"/>
    <property type="match status" value="1"/>
</dbReference>
<reference evidence="3 4" key="1">
    <citation type="submission" date="2018-03" db="EMBL/GenBank/DDBJ databases">
        <authorList>
            <person name="Gully D."/>
        </authorList>
    </citation>
    <scope>NUCLEOTIDE SEQUENCE [LARGE SCALE GENOMIC DNA]</scope>
    <source>
        <strain evidence="3">ORS3257</strain>
    </source>
</reference>
<name>A0A2U3QAA0_9BRAD</name>
<dbReference type="Gene3D" id="3.40.190.10">
    <property type="entry name" value="Periplasmic binding protein-like II"/>
    <property type="match status" value="2"/>
</dbReference>
<keyword evidence="1" id="KW-0732">Signal</keyword>
<dbReference type="EMBL" id="LS398110">
    <property type="protein sequence ID" value="SPP98280.1"/>
    <property type="molecule type" value="Genomic_DNA"/>
</dbReference>
<dbReference type="KEGG" id="bvz:BRAD3257_7589"/>
<dbReference type="SMART" id="SM00062">
    <property type="entry name" value="PBPb"/>
    <property type="match status" value="1"/>
</dbReference>
<evidence type="ECO:0000313" key="3">
    <source>
        <dbReference type="EMBL" id="SPP98280.1"/>
    </source>
</evidence>
<gene>
    <name evidence="3" type="ORF">BRAD3257_7589</name>
</gene>